<dbReference type="RefSeq" id="XP_070636311.1">
    <property type="nucleotide sequence ID" value="XM_070780210.1"/>
</dbReference>
<dbReference type="SUPFAM" id="SSF82185">
    <property type="entry name" value="Histone H3 K4-specific methyltransferase SET7/9 N-terminal domain"/>
    <property type="match status" value="3"/>
</dbReference>
<keyword evidence="3" id="KW-0963">Cytoplasm</keyword>
<protein>
    <submittedName>
        <fullName evidence="14 15">Radial spoke head 10 homolog B isoform X1</fullName>
    </submittedName>
</protein>
<evidence type="ECO:0000313" key="16">
    <source>
        <dbReference type="RefSeq" id="XP_070636312.1"/>
    </source>
</evidence>
<reference evidence="14 15" key="1">
    <citation type="submission" date="2025-05" db="UniProtKB">
        <authorList>
            <consortium name="RefSeq"/>
        </authorList>
    </citation>
    <scope>IDENTIFICATION</scope>
    <source>
        <tissue evidence="14 15">Blood</tissue>
    </source>
</reference>
<organism evidence="13 15">
    <name type="scientific">Bos indicus</name>
    <name type="common">Zebu</name>
    <dbReference type="NCBI Taxonomy" id="9915"/>
    <lineage>
        <taxon>Eukaryota</taxon>
        <taxon>Metazoa</taxon>
        <taxon>Chordata</taxon>
        <taxon>Craniata</taxon>
        <taxon>Vertebrata</taxon>
        <taxon>Euteleostomi</taxon>
        <taxon>Mammalia</taxon>
        <taxon>Eutheria</taxon>
        <taxon>Laurasiatheria</taxon>
        <taxon>Artiodactyla</taxon>
        <taxon>Ruminantia</taxon>
        <taxon>Pecora</taxon>
        <taxon>Bovidae</taxon>
        <taxon>Bovinae</taxon>
        <taxon>Bos</taxon>
    </lineage>
</organism>
<proteinExistence type="predicted"/>
<keyword evidence="13" id="KW-1185">Reference proteome</keyword>
<evidence type="ECO:0000313" key="15">
    <source>
        <dbReference type="RefSeq" id="XP_070636311.1"/>
    </source>
</evidence>
<dbReference type="PANTHER" id="PTHR46613">
    <property type="entry name" value="RADIAL SPOKE HEAD 10 HOMOLOG B-RELATED"/>
    <property type="match status" value="1"/>
</dbReference>
<keyword evidence="11" id="KW-0175">Coiled coil</keyword>
<dbReference type="PANTHER" id="PTHR46613:SF1">
    <property type="entry name" value="RADIAL SPOKE HEAD 10 HOMOLOG B-RELATED"/>
    <property type="match status" value="1"/>
</dbReference>
<dbReference type="SMART" id="SM00698">
    <property type="entry name" value="MORN"/>
    <property type="match status" value="8"/>
</dbReference>
<keyword evidence="8" id="KW-0966">Cell projection</keyword>
<evidence type="ECO:0000256" key="8">
    <source>
        <dbReference type="ARBA" id="ARBA00023273"/>
    </source>
</evidence>
<evidence type="ECO:0000256" key="9">
    <source>
        <dbReference type="ARBA" id="ARBA00045836"/>
    </source>
</evidence>
<dbReference type="Proteomes" id="UP001652663">
    <property type="component" value="Chromosome 25"/>
</dbReference>
<dbReference type="Gene3D" id="2.20.110.10">
    <property type="entry name" value="Histone H3 K4-specific methyltransferase SET7/9 N-terminal domain"/>
    <property type="match status" value="3"/>
</dbReference>
<dbReference type="RefSeq" id="XP_070636312.1">
    <property type="nucleotide sequence ID" value="XM_070780211.1"/>
</dbReference>
<feature type="compositionally biased region" description="Basic and acidic residues" evidence="12">
    <location>
        <begin position="1"/>
        <end position="16"/>
    </location>
</feature>
<gene>
    <name evidence="14 15 16 17" type="primary">LOC109578642</name>
</gene>
<dbReference type="Pfam" id="PF02493">
    <property type="entry name" value="MORN"/>
    <property type="match status" value="9"/>
</dbReference>
<evidence type="ECO:0000256" key="3">
    <source>
        <dbReference type="ARBA" id="ARBA00022490"/>
    </source>
</evidence>
<feature type="coiled-coil region" evidence="11">
    <location>
        <begin position="823"/>
        <end position="859"/>
    </location>
</feature>
<evidence type="ECO:0000256" key="11">
    <source>
        <dbReference type="SAM" id="Coils"/>
    </source>
</evidence>
<evidence type="ECO:0000313" key="17">
    <source>
        <dbReference type="RefSeq" id="XP_070636313.1"/>
    </source>
</evidence>
<dbReference type="InterPro" id="IPR003409">
    <property type="entry name" value="MORN"/>
</dbReference>
<dbReference type="GeneID" id="109578642"/>
<evidence type="ECO:0000256" key="10">
    <source>
        <dbReference type="ARBA" id="ARBA00046952"/>
    </source>
</evidence>
<evidence type="ECO:0000256" key="4">
    <source>
        <dbReference type="ARBA" id="ARBA00022737"/>
    </source>
</evidence>
<feature type="region of interest" description="Disordered" evidence="12">
    <location>
        <begin position="870"/>
        <end position="900"/>
    </location>
</feature>
<sequence length="900" mass="102721">MVKEKKKADKKGDKSARSPSSPSDYPEFAKQDGNAPRQDASPSAAPALDVQPKDPGVKREVKSESLPNEDTTQYEEPVLTKLIVESYEGEKVRGLYEGEGFAIFQGGCTYQGMFSEGLMHGQGTYIWADGLKYEGDFVKNIPMNHGIFTWPDGSTYEGEVVGGMRHGFGMFKCSTQPVSYIGHWCHGKRHGKGSIYYNQEGTSWYEGDWIHNIRKGWGIRCYKSGNIYEGQWENNVRHGEGRMRWLTTNEEYTGQWKHGVQVPAGLSGTYPEAGLPWWLSGEESACNAGDNGLGTHTWFLKRIPYSQYPLRNEYVGEFVNGYRHGHGKFYYASGAMYEGEWVSNKKHGMGRLTFKNGRVYDGPFSKDHMVAFPNLEGEVMSYPDSTSECAFGCQWCRPSASAEIMRKLDGNESNSLLGSSLELDLSLLLKMYPERDQSEEKKQVEYAILRNITELRRIYNFYSSLGCDRSLDNTFLMTKLHFWRFLKDCKFHHHNITLADMDRVLGANNDIPVEEIHSPFTTLLLRTFLNYLLQLAYHIHHKEYQDRSPSLFLCFKKLMNENIRPNACRVKGRLFCEAQRTLYSMTYVDKCWEIYTAHCRPNAAPPHELTMSTRHFLWMLRSFKMINKELTATKFVEVIAEDNPSMYDGIDSNFELELVFLEFFEALLSFALICVPEPPIKFCSDFPNDDLSVNKAGSTYPVTAQNTQNRSPSAVASQESDIQFSSTKSSSSKLGVLVDISKIRKSEPKIKKSVSDGKTSKVNFKSAGKGLTFLLSQSGKKEKHKDEQKEKFNIWISNMYVFFVNTLFQAHKHEETLKEKVKENRLHNEAMALQRKMENEELEARLNSLREEEAKRQDYEVDITVIKEPVDAPSSSFTPSPPKEDTVVSSKSITSKKKKK</sequence>
<keyword evidence="6" id="KW-0969">Cilium</keyword>
<evidence type="ECO:0000313" key="13">
    <source>
        <dbReference type="Proteomes" id="UP001652663"/>
    </source>
</evidence>
<keyword evidence="7" id="KW-0206">Cytoskeleton</keyword>
<comment type="function">
    <text evidence="9">May function as part of the axonemal radial spoke complex 3 (RS3). Radial spoke complexes are important for ciliary motility.</text>
</comment>
<feature type="compositionally biased region" description="Basic and acidic residues" evidence="12">
    <location>
        <begin position="51"/>
        <end position="63"/>
    </location>
</feature>
<comment type="subunit">
    <text evidence="10">Interacts with RSPH6A. Does not appear to be part of the axonemal radial spoke complexes 1 or 2.</text>
</comment>
<dbReference type="RefSeq" id="XP_070636310.1">
    <property type="nucleotide sequence ID" value="XM_070780209.1"/>
</dbReference>
<evidence type="ECO:0000256" key="7">
    <source>
        <dbReference type="ARBA" id="ARBA00023212"/>
    </source>
</evidence>
<evidence type="ECO:0000256" key="12">
    <source>
        <dbReference type="SAM" id="MobiDB-lite"/>
    </source>
</evidence>
<dbReference type="RefSeq" id="XP_070636313.1">
    <property type="nucleotide sequence ID" value="XM_070780212.1"/>
</dbReference>
<feature type="region of interest" description="Disordered" evidence="12">
    <location>
        <begin position="1"/>
        <end position="74"/>
    </location>
</feature>
<evidence type="ECO:0000256" key="1">
    <source>
        <dbReference type="ARBA" id="ARBA00004230"/>
    </source>
</evidence>
<keyword evidence="5" id="KW-0282">Flagellum</keyword>
<keyword evidence="4" id="KW-0677">Repeat</keyword>
<name>A0ABM4RL75_BOSIN</name>
<comment type="subcellular location">
    <subcellularLocation>
        <location evidence="1">Cell projection</location>
        <location evidence="1">Cilium</location>
        <location evidence="1">Flagellum</location>
    </subcellularLocation>
    <subcellularLocation>
        <location evidence="2">Cytoplasm</location>
        <location evidence="2">Cytoskeleton</location>
        <location evidence="2">Cilium axoneme</location>
    </subcellularLocation>
</comment>
<accession>A0ABM4RL75</accession>
<evidence type="ECO:0000313" key="14">
    <source>
        <dbReference type="RefSeq" id="XP_070636310.1"/>
    </source>
</evidence>
<evidence type="ECO:0000256" key="2">
    <source>
        <dbReference type="ARBA" id="ARBA00004430"/>
    </source>
</evidence>
<evidence type="ECO:0000256" key="5">
    <source>
        <dbReference type="ARBA" id="ARBA00022846"/>
    </source>
</evidence>
<evidence type="ECO:0000256" key="6">
    <source>
        <dbReference type="ARBA" id="ARBA00023069"/>
    </source>
</evidence>